<protein>
    <submittedName>
        <fullName evidence="2">Predicted N-acetyltransferase YhbS</fullName>
    </submittedName>
</protein>
<dbReference type="CDD" id="cd04301">
    <property type="entry name" value="NAT_SF"/>
    <property type="match status" value="1"/>
</dbReference>
<dbReference type="PROSITE" id="PS51186">
    <property type="entry name" value="GNAT"/>
    <property type="match status" value="1"/>
</dbReference>
<reference evidence="2 3" key="1">
    <citation type="submission" date="2016-10" db="EMBL/GenBank/DDBJ databases">
        <authorList>
            <person name="de Groot N.N."/>
        </authorList>
    </citation>
    <scope>NUCLEOTIDE SEQUENCE [LARGE SCALE GENOMIC DNA]</scope>
    <source>
        <strain evidence="2 3">KH2T6</strain>
    </source>
</reference>
<name>A0A1H7JMX7_RUMAL</name>
<gene>
    <name evidence="2" type="ORF">SAMN05216469_105138</name>
</gene>
<dbReference type="SUPFAM" id="SSF55729">
    <property type="entry name" value="Acyl-CoA N-acyltransferases (Nat)"/>
    <property type="match status" value="1"/>
</dbReference>
<dbReference type="Proteomes" id="UP000186015">
    <property type="component" value="Unassembled WGS sequence"/>
</dbReference>
<proteinExistence type="predicted"/>
<dbReference type="RefSeq" id="WP_074832062.1">
    <property type="nucleotide sequence ID" value="NZ_FOAT01000005.1"/>
</dbReference>
<organism evidence="2 3">
    <name type="scientific">Ruminococcus albus</name>
    <dbReference type="NCBI Taxonomy" id="1264"/>
    <lineage>
        <taxon>Bacteria</taxon>
        <taxon>Bacillati</taxon>
        <taxon>Bacillota</taxon>
        <taxon>Clostridia</taxon>
        <taxon>Eubacteriales</taxon>
        <taxon>Oscillospiraceae</taxon>
        <taxon>Ruminococcus</taxon>
    </lineage>
</organism>
<dbReference type="Pfam" id="PF00583">
    <property type="entry name" value="Acetyltransf_1"/>
    <property type="match status" value="1"/>
</dbReference>
<evidence type="ECO:0000313" key="2">
    <source>
        <dbReference type="EMBL" id="SEK75921.1"/>
    </source>
</evidence>
<dbReference type="EMBL" id="FOAT01000005">
    <property type="protein sequence ID" value="SEK75921.1"/>
    <property type="molecule type" value="Genomic_DNA"/>
</dbReference>
<evidence type="ECO:0000313" key="3">
    <source>
        <dbReference type="Proteomes" id="UP000186015"/>
    </source>
</evidence>
<evidence type="ECO:0000259" key="1">
    <source>
        <dbReference type="PROSITE" id="PS51186"/>
    </source>
</evidence>
<dbReference type="AlphaFoldDB" id="A0A1H7JMX7"/>
<dbReference type="InterPro" id="IPR016181">
    <property type="entry name" value="Acyl_CoA_acyltransferase"/>
</dbReference>
<dbReference type="InterPro" id="IPR000182">
    <property type="entry name" value="GNAT_dom"/>
</dbReference>
<accession>A0A1H7JMX7</accession>
<dbReference type="GO" id="GO:0016747">
    <property type="term" value="F:acyltransferase activity, transferring groups other than amino-acyl groups"/>
    <property type="evidence" value="ECO:0007669"/>
    <property type="project" value="InterPro"/>
</dbReference>
<dbReference type="Gene3D" id="3.40.630.30">
    <property type="match status" value="1"/>
</dbReference>
<keyword evidence="2" id="KW-0808">Transferase</keyword>
<sequence length="219" mass="25595">MKITDYIIRQETEKDYREVEEMAREAFWNLSVPGCSEHYFIHLLRQHKAFLPQLDYVIESDGMILGCVMYSESDITDEQGNRKTVLTMGPLCVKKDYQRQGLGKALLEYTFRLAEEMGYDTVINFGNPDNYVARGYKSCLKYNVCFEGDIYPSALLVKTLKDGVFDGRKWYYHQNDAADPCDDEQAVAEYDALFPPKEKTWQPSQEEFFIHSHSLMRRE</sequence>
<feature type="domain" description="N-acetyltransferase" evidence="1">
    <location>
        <begin position="6"/>
        <end position="161"/>
    </location>
</feature>